<keyword evidence="4 7" id="KW-0812">Transmembrane</keyword>
<organism evidence="9 10">
    <name type="scientific">Lichenibacterium ramalinae</name>
    <dbReference type="NCBI Taxonomy" id="2316527"/>
    <lineage>
        <taxon>Bacteria</taxon>
        <taxon>Pseudomonadati</taxon>
        <taxon>Pseudomonadota</taxon>
        <taxon>Alphaproteobacteria</taxon>
        <taxon>Hyphomicrobiales</taxon>
        <taxon>Lichenihabitantaceae</taxon>
        <taxon>Lichenibacterium</taxon>
    </lineage>
</organism>
<evidence type="ECO:0000256" key="1">
    <source>
        <dbReference type="ARBA" id="ARBA00004651"/>
    </source>
</evidence>
<keyword evidence="10" id="KW-1185">Reference proteome</keyword>
<dbReference type="InterPro" id="IPR011701">
    <property type="entry name" value="MFS"/>
</dbReference>
<dbReference type="EMBL" id="QYBC01000022">
    <property type="protein sequence ID" value="RYB02159.1"/>
    <property type="molecule type" value="Genomic_DNA"/>
</dbReference>
<feature type="transmembrane region" description="Helical" evidence="7">
    <location>
        <begin position="49"/>
        <end position="65"/>
    </location>
</feature>
<keyword evidence="5 7" id="KW-1133">Transmembrane helix</keyword>
<reference evidence="9 10" key="2">
    <citation type="submission" date="2019-02" db="EMBL/GenBank/DDBJ databases">
        <title>'Lichenibacterium ramalinii' gen. nov. sp. nov., 'Lichenibacterium minor' gen. nov. sp. nov.</title>
        <authorList>
            <person name="Pankratov T."/>
        </authorList>
    </citation>
    <scope>NUCLEOTIDE SEQUENCE [LARGE SCALE GENOMIC DNA]</scope>
    <source>
        <strain evidence="9 10">RmlP001</strain>
    </source>
</reference>
<reference evidence="9 10" key="1">
    <citation type="submission" date="2018-09" db="EMBL/GenBank/DDBJ databases">
        <authorList>
            <person name="Grouzdev D.S."/>
            <person name="Krutkina M.S."/>
        </authorList>
    </citation>
    <scope>NUCLEOTIDE SEQUENCE [LARGE SCALE GENOMIC DNA]</scope>
    <source>
        <strain evidence="9 10">RmlP001</strain>
    </source>
</reference>
<dbReference type="OrthoDB" id="9783227at2"/>
<dbReference type="InterPro" id="IPR020846">
    <property type="entry name" value="MFS_dom"/>
</dbReference>
<protein>
    <submittedName>
        <fullName evidence="9">MFS transporter</fullName>
    </submittedName>
</protein>
<dbReference type="GO" id="GO:0022857">
    <property type="term" value="F:transmembrane transporter activity"/>
    <property type="evidence" value="ECO:0007669"/>
    <property type="project" value="InterPro"/>
</dbReference>
<dbReference type="GO" id="GO:0005886">
    <property type="term" value="C:plasma membrane"/>
    <property type="evidence" value="ECO:0007669"/>
    <property type="project" value="UniProtKB-SubCell"/>
</dbReference>
<keyword evidence="2" id="KW-0813">Transport</keyword>
<dbReference type="PROSITE" id="PS50850">
    <property type="entry name" value="MFS"/>
    <property type="match status" value="1"/>
</dbReference>
<dbReference type="AlphaFoldDB" id="A0A4V1RI34"/>
<feature type="transmembrane region" description="Helical" evidence="7">
    <location>
        <begin position="266"/>
        <end position="286"/>
    </location>
</feature>
<comment type="subcellular location">
    <subcellularLocation>
        <location evidence="1">Cell membrane</location>
        <topology evidence="1">Multi-pass membrane protein</topology>
    </subcellularLocation>
</comment>
<evidence type="ECO:0000256" key="7">
    <source>
        <dbReference type="SAM" id="Phobius"/>
    </source>
</evidence>
<evidence type="ECO:0000256" key="4">
    <source>
        <dbReference type="ARBA" id="ARBA00022692"/>
    </source>
</evidence>
<dbReference type="PANTHER" id="PTHR43045">
    <property type="entry name" value="SHIKIMATE TRANSPORTER"/>
    <property type="match status" value="1"/>
</dbReference>
<dbReference type="CDD" id="cd17369">
    <property type="entry name" value="MFS_ShiA_like"/>
    <property type="match status" value="1"/>
</dbReference>
<proteinExistence type="predicted"/>
<evidence type="ECO:0000256" key="2">
    <source>
        <dbReference type="ARBA" id="ARBA00022448"/>
    </source>
</evidence>
<feature type="transmembrane region" description="Helical" evidence="7">
    <location>
        <begin position="77"/>
        <end position="96"/>
    </location>
</feature>
<accession>A0A4V1RI34</accession>
<gene>
    <name evidence="9" type="ORF">D3272_22000</name>
</gene>
<evidence type="ECO:0000313" key="9">
    <source>
        <dbReference type="EMBL" id="RYB02159.1"/>
    </source>
</evidence>
<dbReference type="Proteomes" id="UP000289411">
    <property type="component" value="Unassembled WGS sequence"/>
</dbReference>
<dbReference type="PROSITE" id="PS00216">
    <property type="entry name" value="SUGAR_TRANSPORT_1"/>
    <property type="match status" value="1"/>
</dbReference>
<name>A0A4V1RI34_9HYPH</name>
<dbReference type="PANTHER" id="PTHR43045:SF2">
    <property type="entry name" value="INNER MEMBRANE METABOLITE TRANSPORT PROTEIN YHJE"/>
    <property type="match status" value="1"/>
</dbReference>
<feature type="transmembrane region" description="Helical" evidence="7">
    <location>
        <begin position="206"/>
        <end position="226"/>
    </location>
</feature>
<feature type="transmembrane region" description="Helical" evidence="7">
    <location>
        <begin position="420"/>
        <end position="438"/>
    </location>
</feature>
<dbReference type="Pfam" id="PF00083">
    <property type="entry name" value="Sugar_tr"/>
    <property type="match status" value="1"/>
</dbReference>
<evidence type="ECO:0000256" key="6">
    <source>
        <dbReference type="ARBA" id="ARBA00023136"/>
    </source>
</evidence>
<feature type="transmembrane region" description="Helical" evidence="7">
    <location>
        <begin position="182"/>
        <end position="200"/>
    </location>
</feature>
<dbReference type="InterPro" id="IPR005828">
    <property type="entry name" value="MFS_sugar_transport-like"/>
</dbReference>
<feature type="transmembrane region" description="Helical" evidence="7">
    <location>
        <begin position="298"/>
        <end position="319"/>
    </location>
</feature>
<feature type="transmembrane region" description="Helical" evidence="7">
    <location>
        <begin position="108"/>
        <end position="129"/>
    </location>
</feature>
<evidence type="ECO:0000259" key="8">
    <source>
        <dbReference type="PROSITE" id="PS50850"/>
    </source>
</evidence>
<dbReference type="SUPFAM" id="SSF103473">
    <property type="entry name" value="MFS general substrate transporter"/>
    <property type="match status" value="1"/>
</dbReference>
<feature type="transmembrane region" description="Helical" evidence="7">
    <location>
        <begin position="326"/>
        <end position="348"/>
    </location>
</feature>
<dbReference type="Pfam" id="PF07690">
    <property type="entry name" value="MFS_1"/>
    <property type="match status" value="1"/>
</dbReference>
<dbReference type="RefSeq" id="WP_129221370.1">
    <property type="nucleotide sequence ID" value="NZ_QYBC01000022.1"/>
</dbReference>
<dbReference type="InterPro" id="IPR005829">
    <property type="entry name" value="Sugar_transporter_CS"/>
</dbReference>
<sequence>MAGNAGVGTPLQGPPIEGTAARGGVAPGSGLGRIVLASLVGTTIEFYDFYIYGTAAALVIGQAFFPTSAPGTQALNAFLTFGIAFVARPVGSVLFGHFGDRVGRKSTLVASMLVMGLSTFLIGVLPGYATAGALAPWLLCGLRFGQGIGLGGEWGGAALLATENAPAGRRAWFGMFPQLGPPLGFLLANGLFLALLLGFGETTFVAWAWRVPFLVSAALVGIGLYLRVSMQETPAFLEAMRRQERVRVPLAEVLGRHWRPLIQGSLSIVVCYALFYISTVFALGYAVGTRHMPRSDVLGMLCGAVVFMAIATPISAALADRFGRRPVLMTASALAALSGFLMPAMLGGGTPGEVLLFLSIELGLMGLTFAPLGALLPELFPTRVRYTGASSAYNLGGILGASLAPYAAQQLLDHGGLAWVGYYVTGAAAISFLAVASMRETGRG</sequence>
<comment type="caution">
    <text evidence="9">The sequence shown here is derived from an EMBL/GenBank/DDBJ whole genome shotgun (WGS) entry which is preliminary data.</text>
</comment>
<dbReference type="Gene3D" id="1.20.1250.20">
    <property type="entry name" value="MFS general substrate transporter like domains"/>
    <property type="match status" value="1"/>
</dbReference>
<evidence type="ECO:0000313" key="10">
    <source>
        <dbReference type="Proteomes" id="UP000289411"/>
    </source>
</evidence>
<feature type="domain" description="Major facilitator superfamily (MFS) profile" evidence="8">
    <location>
        <begin position="34"/>
        <end position="443"/>
    </location>
</feature>
<evidence type="ECO:0000256" key="5">
    <source>
        <dbReference type="ARBA" id="ARBA00022989"/>
    </source>
</evidence>
<feature type="transmembrane region" description="Helical" evidence="7">
    <location>
        <begin position="354"/>
        <end position="376"/>
    </location>
</feature>
<dbReference type="InterPro" id="IPR036259">
    <property type="entry name" value="MFS_trans_sf"/>
</dbReference>
<evidence type="ECO:0000256" key="3">
    <source>
        <dbReference type="ARBA" id="ARBA00022475"/>
    </source>
</evidence>
<keyword evidence="3" id="KW-1003">Cell membrane</keyword>
<keyword evidence="6 7" id="KW-0472">Membrane</keyword>